<reference evidence="2 3" key="1">
    <citation type="submission" date="2019-03" db="EMBL/GenBank/DDBJ databases">
        <title>Freshwater and sediment microbial communities from various areas in North America, analyzing microbe dynamics in response to fracking.</title>
        <authorList>
            <person name="Lamendella R."/>
        </authorList>
    </citation>
    <scope>NUCLEOTIDE SEQUENCE [LARGE SCALE GENOMIC DNA]</scope>
    <source>
        <strain evidence="2 3">1_TX</strain>
    </source>
</reference>
<evidence type="ECO:0000313" key="2">
    <source>
        <dbReference type="EMBL" id="TDO02843.1"/>
    </source>
</evidence>
<feature type="domain" description="DUF4236" evidence="1">
    <location>
        <begin position="27"/>
        <end position="80"/>
    </location>
</feature>
<comment type="caution">
    <text evidence="2">The sequence shown here is derived from an EMBL/GenBank/DDBJ whole genome shotgun (WGS) entry which is preliminary data.</text>
</comment>
<organism evidence="2 3">
    <name type="scientific">Halomonas ventosae</name>
    <dbReference type="NCBI Taxonomy" id="229007"/>
    <lineage>
        <taxon>Bacteria</taxon>
        <taxon>Pseudomonadati</taxon>
        <taxon>Pseudomonadota</taxon>
        <taxon>Gammaproteobacteria</taxon>
        <taxon>Oceanospirillales</taxon>
        <taxon>Halomonadaceae</taxon>
        <taxon>Halomonas</taxon>
    </lineage>
</organism>
<dbReference type="Proteomes" id="UP000295150">
    <property type="component" value="Unassembled WGS sequence"/>
</dbReference>
<dbReference type="AlphaFoldDB" id="A0A4R6H3S6"/>
<keyword evidence="3" id="KW-1185">Reference proteome</keyword>
<gene>
    <name evidence="2" type="ORF">DFO68_11910</name>
</gene>
<dbReference type="InterPro" id="IPR025330">
    <property type="entry name" value="DUF4236"/>
</dbReference>
<dbReference type="EMBL" id="SNWH01000019">
    <property type="protein sequence ID" value="TDO02843.1"/>
    <property type="molecule type" value="Genomic_DNA"/>
</dbReference>
<name>A0A4R6H3S6_9GAMM</name>
<evidence type="ECO:0000259" key="1">
    <source>
        <dbReference type="Pfam" id="PF14020"/>
    </source>
</evidence>
<dbReference type="Pfam" id="PF14020">
    <property type="entry name" value="DUF4236"/>
    <property type="match status" value="1"/>
</dbReference>
<evidence type="ECO:0000313" key="3">
    <source>
        <dbReference type="Proteomes" id="UP000295150"/>
    </source>
</evidence>
<accession>A0A4R6H3S6</accession>
<proteinExistence type="predicted"/>
<sequence>MRFPYVGAPVQNEALSASTDKEVAVGFRFQRRITLAPGIRLNLSKRGLGLSVGPRGASLSVGPRGVHGHAGIPGTGLAYRQKLNARSRSAGRGSSGAGRASPAGSLEALLAQGESLPIRLDIDGDGGIHYAHGDGTPMSDDEARVLRRHAGDSLREQLAQHCERLNADLDRLGRLHEETPHPDITGYVTRDFAEAPPAPPALRQPAVWQRLWPPARRRVEEENLRRQAAFDEAYRDWEWRKATHDEAEFARHLREGEGVLHDPDAMEQTLRERLEEINWPRETAIDFDLGSDVSTIAVDIDLPCGDEMPDRYWTMPAKQIRLTPRRLSDTRQRELYRDHVHGIAFRVLGAVFARLPAVQEARISGYRQITDQATGGERDQYLFSVKVTREQWSRIHFDRLDQVDPVAAMEAFTLRRDTTKTGIFRDIEPFKLV</sequence>
<protein>
    <submittedName>
        <fullName evidence="2">Uncharacterized protein DUF4236</fullName>
    </submittedName>
</protein>